<name>A0AC61U478_9MICO</name>
<evidence type="ECO:0000313" key="2">
    <source>
        <dbReference type="Proteomes" id="UP001059663"/>
    </source>
</evidence>
<accession>A0AC61U478</accession>
<dbReference type="Proteomes" id="UP001059663">
    <property type="component" value="Chromosome"/>
</dbReference>
<evidence type="ECO:0000313" key="1">
    <source>
        <dbReference type="EMBL" id="UUZ44801.1"/>
    </source>
</evidence>
<organism evidence="1 2">
    <name type="scientific">Janibacter limosus</name>
    <dbReference type="NCBI Taxonomy" id="53458"/>
    <lineage>
        <taxon>Bacteria</taxon>
        <taxon>Bacillati</taxon>
        <taxon>Actinomycetota</taxon>
        <taxon>Actinomycetes</taxon>
        <taxon>Micrococcales</taxon>
        <taxon>Intrasporangiaceae</taxon>
        <taxon>Janibacter</taxon>
    </lineage>
</organism>
<protein>
    <submittedName>
        <fullName evidence="1">Uncharacterized protein</fullName>
    </submittedName>
</protein>
<proteinExistence type="predicted"/>
<gene>
    <name evidence="1" type="ORF">LP422_21400</name>
</gene>
<reference evidence="1" key="1">
    <citation type="submission" date="2021-11" db="EMBL/GenBank/DDBJ databases">
        <title>Study of the species diversity of bacterial strains isolated from a unique natural object - Shulgan-Tash cave (Bashkiria).</title>
        <authorList>
            <person name="Sazanova A.L."/>
            <person name="Chirak E.R."/>
            <person name="Safronova V.I."/>
        </authorList>
    </citation>
    <scope>NUCLEOTIDE SEQUENCE</scope>
    <source>
        <strain evidence="1">P1</strain>
    </source>
</reference>
<dbReference type="EMBL" id="CP087977">
    <property type="protein sequence ID" value="UUZ44801.1"/>
    <property type="molecule type" value="Genomic_DNA"/>
</dbReference>
<sequence>MTMPPYGQQPPPPGYGQPQPPQGYGQQPPQGYGQQPPQGYGRAPFRGQSHHPGQWGHQPPPQAPRSSSTALKWGAFGAAGLLTVGLLGGGALFAFSKVNGGGPQPESALPGTAVAFAKVDLDPSADQKLDAFRFARKFPGAKDSLNGVDENGDLRKELFDALQDDGEFEGRRLRHGRRAVAGPAHRRRRAARHQRRRARGGHRPGQHRPGRGHQGPGHDDRRRRLLLRPGRLRDLRRGAGDRRQGHQRHQERVPRGQCQLHQRHE</sequence>